<keyword evidence="1" id="KW-0175">Coiled coil</keyword>
<dbReference type="EMBL" id="KL198018">
    <property type="protein sequence ID" value="KDQ19970.1"/>
    <property type="molecule type" value="Genomic_DNA"/>
</dbReference>
<gene>
    <name evidence="2" type="ORF">BOTBODRAFT_152578</name>
</gene>
<sequence length="245" mass="27547">MSHGHGSIPSTPRRSAAMIAAPYTGPDPTEMRELVASMATTLANLNQNSRDLREQSARANALGPKYDPSVQLHALKKQIREQGKRQSSRIDGVKGLLKDVLKEQIADHMRQQIEEQIKTELAIQVGEQVGRQLSEHIPEDGDAQSKAKLTEARVKFVNSESRGANGVLREQNLEDPLHEILRPDGTKSQLFPPDLKTLFSYSPDKVRQLIRDYGVPEHHLRERNLNRFMAHCGVAFHMFTKFTSV</sequence>
<accession>A0A067MZ42</accession>
<organism evidence="2 3">
    <name type="scientific">Botryobasidium botryosum (strain FD-172 SS1)</name>
    <dbReference type="NCBI Taxonomy" id="930990"/>
    <lineage>
        <taxon>Eukaryota</taxon>
        <taxon>Fungi</taxon>
        <taxon>Dikarya</taxon>
        <taxon>Basidiomycota</taxon>
        <taxon>Agaricomycotina</taxon>
        <taxon>Agaricomycetes</taxon>
        <taxon>Cantharellales</taxon>
        <taxon>Botryobasidiaceae</taxon>
        <taxon>Botryobasidium</taxon>
    </lineage>
</organism>
<dbReference type="HOGENOM" id="CLU_050078_0_1_1"/>
<dbReference type="OrthoDB" id="3181072at2759"/>
<keyword evidence="3" id="KW-1185">Reference proteome</keyword>
<protein>
    <submittedName>
        <fullName evidence="2">Uncharacterized protein</fullName>
    </submittedName>
</protein>
<proteinExistence type="predicted"/>
<dbReference type="AlphaFoldDB" id="A0A067MZ42"/>
<dbReference type="InParanoid" id="A0A067MZ42"/>
<evidence type="ECO:0000256" key="1">
    <source>
        <dbReference type="SAM" id="Coils"/>
    </source>
</evidence>
<name>A0A067MZ42_BOTB1</name>
<dbReference type="Proteomes" id="UP000027195">
    <property type="component" value="Unassembled WGS sequence"/>
</dbReference>
<evidence type="ECO:0000313" key="2">
    <source>
        <dbReference type="EMBL" id="KDQ19970.1"/>
    </source>
</evidence>
<evidence type="ECO:0000313" key="3">
    <source>
        <dbReference type="Proteomes" id="UP000027195"/>
    </source>
</evidence>
<reference evidence="3" key="1">
    <citation type="journal article" date="2014" name="Proc. Natl. Acad. Sci. U.S.A.">
        <title>Extensive sampling of basidiomycete genomes demonstrates inadequacy of the white-rot/brown-rot paradigm for wood decay fungi.</title>
        <authorList>
            <person name="Riley R."/>
            <person name="Salamov A.A."/>
            <person name="Brown D.W."/>
            <person name="Nagy L.G."/>
            <person name="Floudas D."/>
            <person name="Held B.W."/>
            <person name="Levasseur A."/>
            <person name="Lombard V."/>
            <person name="Morin E."/>
            <person name="Otillar R."/>
            <person name="Lindquist E.A."/>
            <person name="Sun H."/>
            <person name="LaButti K.M."/>
            <person name="Schmutz J."/>
            <person name="Jabbour D."/>
            <person name="Luo H."/>
            <person name="Baker S.E."/>
            <person name="Pisabarro A.G."/>
            <person name="Walton J.D."/>
            <person name="Blanchette R.A."/>
            <person name="Henrissat B."/>
            <person name="Martin F."/>
            <person name="Cullen D."/>
            <person name="Hibbett D.S."/>
            <person name="Grigoriev I.V."/>
        </authorList>
    </citation>
    <scope>NUCLEOTIDE SEQUENCE [LARGE SCALE GENOMIC DNA]</scope>
    <source>
        <strain evidence="3">FD-172 SS1</strain>
    </source>
</reference>
<feature type="coiled-coil region" evidence="1">
    <location>
        <begin position="35"/>
        <end position="62"/>
    </location>
</feature>